<dbReference type="PANTHER" id="PTHR31147">
    <property type="entry name" value="ACYL TRANSFERASE 4"/>
    <property type="match status" value="1"/>
</dbReference>
<dbReference type="Proteomes" id="UP000886885">
    <property type="component" value="Chromosome 13A"/>
</dbReference>
<dbReference type="OrthoDB" id="671439at2759"/>
<comment type="caution">
    <text evidence="2">The sequence shown here is derived from an EMBL/GenBank/DDBJ whole genome shotgun (WGS) entry which is preliminary data.</text>
</comment>
<sequence>MTRGANAPSVPPVWERHVLNATNPPRVTCRHRAYEEVAGSTSSILTHDHLVHRSFFFSPSDITALRRLVPPHLSHCSSFEILTACLWICRTISLQPDPNEEMLVKNPTLRRPLFTVPDIVSDLRRTGPEKVDFGWGNAIYGGTAKAIPELASFYIPFTNKKGEDGIVVPFCLPSPAVERFYKELEGMLKGQLVSGGANSKLIVLIPVGPKTISVLFGHDSRAGPKATSILHMVEPKAIFESCRLQDPFRYNSLRRLVPPHLSHCSSFEILTACVWICRTIALQPDPNEEMRIICLVNAREKFNPPLLPRGYYGNGFGLLAAVATAGELSRKPIGYALELVRKAKADMTEEYLRSTASLMVSTGRPLFTVPGTYIVSDLRRAGPEKVDFGWGNAIYGGTAKAIPELASFYIPFTNKKGEDGIVVPFCLPSPAVERFYKELEGMLKGQLVSGGAKLIGKDPVKVIREAVAKTLVFYYPFAGRLMEGHNRKLMVECTGEGILFIEADDDVTLEQFGDPLQPPFPCLEELLFDVPGSCS</sequence>
<name>A0A8X7YN07_POPTO</name>
<keyword evidence="1" id="KW-0808">Transferase</keyword>
<reference evidence="2" key="1">
    <citation type="journal article" date="2020" name="bioRxiv">
        <title>Hybrid origin of Populus tomentosa Carr. identified through genome sequencing and phylogenomic analysis.</title>
        <authorList>
            <person name="An X."/>
            <person name="Gao K."/>
            <person name="Chen Z."/>
            <person name="Li J."/>
            <person name="Yang X."/>
            <person name="Yang X."/>
            <person name="Zhou J."/>
            <person name="Guo T."/>
            <person name="Zhao T."/>
            <person name="Huang S."/>
            <person name="Miao D."/>
            <person name="Khan W.U."/>
            <person name="Rao P."/>
            <person name="Ye M."/>
            <person name="Lei B."/>
            <person name="Liao W."/>
            <person name="Wang J."/>
            <person name="Ji L."/>
            <person name="Li Y."/>
            <person name="Guo B."/>
            <person name="Mustafa N.S."/>
            <person name="Li S."/>
            <person name="Yun Q."/>
            <person name="Keller S.R."/>
            <person name="Mao J."/>
            <person name="Zhang R."/>
            <person name="Strauss S.H."/>
        </authorList>
    </citation>
    <scope>NUCLEOTIDE SEQUENCE</scope>
    <source>
        <strain evidence="2">GM15</strain>
        <tissue evidence="2">Leaf</tissue>
    </source>
</reference>
<evidence type="ECO:0000313" key="2">
    <source>
        <dbReference type="EMBL" id="KAG6752027.1"/>
    </source>
</evidence>
<keyword evidence="3" id="KW-1185">Reference proteome</keyword>
<gene>
    <name evidence="2" type="ORF">POTOM_044243</name>
</gene>
<organism evidence="2 3">
    <name type="scientific">Populus tomentosa</name>
    <name type="common">Chinese white poplar</name>
    <dbReference type="NCBI Taxonomy" id="118781"/>
    <lineage>
        <taxon>Eukaryota</taxon>
        <taxon>Viridiplantae</taxon>
        <taxon>Streptophyta</taxon>
        <taxon>Embryophyta</taxon>
        <taxon>Tracheophyta</taxon>
        <taxon>Spermatophyta</taxon>
        <taxon>Magnoliopsida</taxon>
        <taxon>eudicotyledons</taxon>
        <taxon>Gunneridae</taxon>
        <taxon>Pentapetalae</taxon>
        <taxon>rosids</taxon>
        <taxon>fabids</taxon>
        <taxon>Malpighiales</taxon>
        <taxon>Salicaceae</taxon>
        <taxon>Saliceae</taxon>
        <taxon>Populus</taxon>
    </lineage>
</organism>
<proteinExistence type="predicted"/>
<protein>
    <recommendedName>
        <fullName evidence="4">Benzyl alcohol O-benzoyltransferase</fullName>
    </recommendedName>
</protein>
<dbReference type="GO" id="GO:0016740">
    <property type="term" value="F:transferase activity"/>
    <property type="evidence" value="ECO:0007669"/>
    <property type="project" value="UniProtKB-KW"/>
</dbReference>
<dbReference type="Pfam" id="PF02458">
    <property type="entry name" value="Transferase"/>
    <property type="match status" value="2"/>
</dbReference>
<dbReference type="InterPro" id="IPR050898">
    <property type="entry name" value="Plant_acyltransferase"/>
</dbReference>
<dbReference type="EMBL" id="JAAWWB010000025">
    <property type="protein sequence ID" value="KAG6752027.1"/>
    <property type="molecule type" value="Genomic_DNA"/>
</dbReference>
<evidence type="ECO:0000313" key="3">
    <source>
        <dbReference type="Proteomes" id="UP000886885"/>
    </source>
</evidence>
<dbReference type="AlphaFoldDB" id="A0A8X7YN07"/>
<evidence type="ECO:0008006" key="4">
    <source>
        <dbReference type="Google" id="ProtNLM"/>
    </source>
</evidence>
<dbReference type="PANTHER" id="PTHR31147:SF66">
    <property type="entry name" value="OS05G0315700 PROTEIN"/>
    <property type="match status" value="1"/>
</dbReference>
<accession>A0A8X7YN07</accession>
<evidence type="ECO:0000256" key="1">
    <source>
        <dbReference type="ARBA" id="ARBA00022679"/>
    </source>
</evidence>